<evidence type="ECO:0000256" key="2">
    <source>
        <dbReference type="ARBA" id="ARBA00004123"/>
    </source>
</evidence>
<dbReference type="PANTHER" id="PTHR22930">
    <property type="match status" value="1"/>
</dbReference>
<dbReference type="InParanoid" id="A0A1Q3CYF9"/>
<evidence type="ECO:0000256" key="7">
    <source>
        <dbReference type="ARBA" id="ARBA00023242"/>
    </source>
</evidence>
<accession>A0A1Q3CYF9</accession>
<gene>
    <name evidence="9" type="ORF">CFOL_v3_28715</name>
</gene>
<name>A0A1Q3CYF9_CEPFO</name>
<keyword evidence="5" id="KW-0479">Metal-binding</keyword>
<protein>
    <submittedName>
        <fullName evidence="9">DDE_4 domain-containing protein</fullName>
    </submittedName>
</protein>
<dbReference type="GO" id="GO:0046872">
    <property type="term" value="F:metal ion binding"/>
    <property type="evidence" value="ECO:0007669"/>
    <property type="project" value="UniProtKB-KW"/>
</dbReference>
<dbReference type="PANTHER" id="PTHR22930:SF281">
    <property type="entry name" value="NUCLEASE"/>
    <property type="match status" value="1"/>
</dbReference>
<keyword evidence="4" id="KW-0540">Nuclease</keyword>
<comment type="cofactor">
    <cofactor evidence="1">
        <name>a divalent metal cation</name>
        <dbReference type="ChEBI" id="CHEBI:60240"/>
    </cofactor>
</comment>
<comment type="subcellular location">
    <subcellularLocation>
        <location evidence="2">Nucleus</location>
    </subcellularLocation>
</comment>
<sequence>IKVNVPSNEKSSYRTRNGEIVTNVLAVCLPKMQFIYILSGREGSIADSRVVRDAINIPSKGFYYLVDAGHTNYDGFLAPYRGKRYHLNEWRVANQWTTPKEFNMKYSSARNVVERCFGLLKLHWAILRSPSYYPIQIQIPIIMACCLLHNF</sequence>
<dbReference type="InterPro" id="IPR045249">
    <property type="entry name" value="HARBI1-like"/>
</dbReference>
<keyword evidence="7" id="KW-0539">Nucleus</keyword>
<dbReference type="AlphaFoldDB" id="A0A1Q3CYF9"/>
<organism evidence="9 10">
    <name type="scientific">Cephalotus follicularis</name>
    <name type="common">Albany pitcher plant</name>
    <dbReference type="NCBI Taxonomy" id="3775"/>
    <lineage>
        <taxon>Eukaryota</taxon>
        <taxon>Viridiplantae</taxon>
        <taxon>Streptophyta</taxon>
        <taxon>Embryophyta</taxon>
        <taxon>Tracheophyta</taxon>
        <taxon>Spermatophyta</taxon>
        <taxon>Magnoliopsida</taxon>
        <taxon>eudicotyledons</taxon>
        <taxon>Gunneridae</taxon>
        <taxon>Pentapetalae</taxon>
        <taxon>rosids</taxon>
        <taxon>fabids</taxon>
        <taxon>Oxalidales</taxon>
        <taxon>Cephalotaceae</taxon>
        <taxon>Cephalotus</taxon>
    </lineage>
</organism>
<comment type="caution">
    <text evidence="9">The sequence shown here is derived from an EMBL/GenBank/DDBJ whole genome shotgun (WGS) entry which is preliminary data.</text>
</comment>
<evidence type="ECO:0000256" key="3">
    <source>
        <dbReference type="ARBA" id="ARBA00006958"/>
    </source>
</evidence>
<proteinExistence type="inferred from homology"/>
<dbReference type="GO" id="GO:0005634">
    <property type="term" value="C:nucleus"/>
    <property type="evidence" value="ECO:0007669"/>
    <property type="project" value="UniProtKB-SubCell"/>
</dbReference>
<comment type="similarity">
    <text evidence="3">Belongs to the HARBI1 family.</text>
</comment>
<dbReference type="GO" id="GO:0004518">
    <property type="term" value="F:nuclease activity"/>
    <property type="evidence" value="ECO:0007669"/>
    <property type="project" value="UniProtKB-KW"/>
</dbReference>
<keyword evidence="10" id="KW-1185">Reference proteome</keyword>
<dbReference type="OrthoDB" id="1699974at2759"/>
<evidence type="ECO:0000313" key="10">
    <source>
        <dbReference type="Proteomes" id="UP000187406"/>
    </source>
</evidence>
<evidence type="ECO:0000256" key="6">
    <source>
        <dbReference type="ARBA" id="ARBA00022801"/>
    </source>
</evidence>
<dbReference type="Pfam" id="PF13359">
    <property type="entry name" value="DDE_Tnp_4"/>
    <property type="match status" value="1"/>
</dbReference>
<dbReference type="InterPro" id="IPR027806">
    <property type="entry name" value="HARBI1_dom"/>
</dbReference>
<dbReference type="STRING" id="3775.A0A1Q3CYF9"/>
<dbReference type="Proteomes" id="UP000187406">
    <property type="component" value="Unassembled WGS sequence"/>
</dbReference>
<feature type="non-terminal residue" evidence="9">
    <location>
        <position position="1"/>
    </location>
</feature>
<evidence type="ECO:0000256" key="1">
    <source>
        <dbReference type="ARBA" id="ARBA00001968"/>
    </source>
</evidence>
<evidence type="ECO:0000259" key="8">
    <source>
        <dbReference type="Pfam" id="PF13359"/>
    </source>
</evidence>
<reference evidence="10" key="1">
    <citation type="submission" date="2016-04" db="EMBL/GenBank/DDBJ databases">
        <title>Cephalotus genome sequencing.</title>
        <authorList>
            <person name="Fukushima K."/>
            <person name="Hasebe M."/>
            <person name="Fang X."/>
        </authorList>
    </citation>
    <scope>NUCLEOTIDE SEQUENCE [LARGE SCALE GENOMIC DNA]</scope>
    <source>
        <strain evidence="10">cv. St1</strain>
    </source>
</reference>
<evidence type="ECO:0000256" key="4">
    <source>
        <dbReference type="ARBA" id="ARBA00022722"/>
    </source>
</evidence>
<evidence type="ECO:0000256" key="5">
    <source>
        <dbReference type="ARBA" id="ARBA00022723"/>
    </source>
</evidence>
<feature type="non-terminal residue" evidence="9">
    <location>
        <position position="151"/>
    </location>
</feature>
<dbReference type="EMBL" id="BDDD01003523">
    <property type="protein sequence ID" value="GAV85277.1"/>
    <property type="molecule type" value="Genomic_DNA"/>
</dbReference>
<evidence type="ECO:0000313" key="9">
    <source>
        <dbReference type="EMBL" id="GAV85277.1"/>
    </source>
</evidence>
<dbReference type="GO" id="GO:0016787">
    <property type="term" value="F:hydrolase activity"/>
    <property type="evidence" value="ECO:0007669"/>
    <property type="project" value="UniProtKB-KW"/>
</dbReference>
<feature type="domain" description="DDE Tnp4" evidence="8">
    <location>
        <begin position="1"/>
        <end position="150"/>
    </location>
</feature>
<keyword evidence="6" id="KW-0378">Hydrolase</keyword>